<feature type="region of interest" description="Disordered" evidence="1">
    <location>
        <begin position="186"/>
        <end position="226"/>
    </location>
</feature>
<dbReference type="Pfam" id="PF14559">
    <property type="entry name" value="TPR_19"/>
    <property type="match status" value="1"/>
</dbReference>
<feature type="transmembrane region" description="Helical" evidence="2">
    <location>
        <begin position="60"/>
        <end position="77"/>
    </location>
</feature>
<dbReference type="RefSeq" id="WP_146570365.1">
    <property type="nucleotide sequence ID" value="NZ_SJPH01000001.1"/>
</dbReference>
<keyword evidence="4" id="KW-1185">Reference proteome</keyword>
<evidence type="ECO:0000313" key="4">
    <source>
        <dbReference type="Proteomes" id="UP000318995"/>
    </source>
</evidence>
<protein>
    <recommendedName>
        <fullName evidence="5">Tetratricopeptide repeat protein</fullName>
    </recommendedName>
</protein>
<name>A0A5C5WF17_9BACT</name>
<evidence type="ECO:0000256" key="2">
    <source>
        <dbReference type="SAM" id="Phobius"/>
    </source>
</evidence>
<keyword evidence="2" id="KW-0472">Membrane</keyword>
<evidence type="ECO:0000256" key="1">
    <source>
        <dbReference type="SAM" id="MobiDB-lite"/>
    </source>
</evidence>
<comment type="caution">
    <text evidence="3">The sequence shown here is derived from an EMBL/GenBank/DDBJ whole genome shotgun (WGS) entry which is preliminary data.</text>
</comment>
<dbReference type="Proteomes" id="UP000318995">
    <property type="component" value="Unassembled WGS sequence"/>
</dbReference>
<dbReference type="OrthoDB" id="266806at2"/>
<dbReference type="AlphaFoldDB" id="A0A5C5WF17"/>
<evidence type="ECO:0000313" key="3">
    <source>
        <dbReference type="EMBL" id="TWT48352.1"/>
    </source>
</evidence>
<keyword evidence="2" id="KW-1133">Transmembrane helix</keyword>
<sequence>MPRPKRRSALPWWTYLWPGLPHLWLRGSLAGLTLALAFSVMLNVLVLATLVWPAWLETRLRFWCGAGVLALWIAALVETRGELRRQAARREQEADDTLEPLPAQESLNDLRIKQAQQHYLRGEWVDAQRVLRQALRTDRRDPEARLWYAMVLRRSERPATAIRQLRRLERLDDAAPWRYEIEKERRLLTENDPQAVPQQPAEEASAPPSTLPIATIQPQPNGRRAA</sequence>
<feature type="compositionally biased region" description="Low complexity" evidence="1">
    <location>
        <begin position="193"/>
        <end position="208"/>
    </location>
</feature>
<gene>
    <name evidence="3" type="ORF">Pla111_01150</name>
</gene>
<evidence type="ECO:0008006" key="5">
    <source>
        <dbReference type="Google" id="ProtNLM"/>
    </source>
</evidence>
<dbReference type="EMBL" id="SJPH01000001">
    <property type="protein sequence ID" value="TWT48352.1"/>
    <property type="molecule type" value="Genomic_DNA"/>
</dbReference>
<organism evidence="3 4">
    <name type="scientific">Botrimarina hoheduenensis</name>
    <dbReference type="NCBI Taxonomy" id="2528000"/>
    <lineage>
        <taxon>Bacteria</taxon>
        <taxon>Pseudomonadati</taxon>
        <taxon>Planctomycetota</taxon>
        <taxon>Planctomycetia</taxon>
        <taxon>Pirellulales</taxon>
        <taxon>Lacipirellulaceae</taxon>
        <taxon>Botrimarina</taxon>
    </lineage>
</organism>
<dbReference type="InterPro" id="IPR011990">
    <property type="entry name" value="TPR-like_helical_dom_sf"/>
</dbReference>
<keyword evidence="2" id="KW-0812">Transmembrane</keyword>
<dbReference type="SUPFAM" id="SSF48452">
    <property type="entry name" value="TPR-like"/>
    <property type="match status" value="1"/>
</dbReference>
<feature type="transmembrane region" description="Helical" evidence="2">
    <location>
        <begin position="29"/>
        <end position="54"/>
    </location>
</feature>
<dbReference type="Gene3D" id="1.25.40.10">
    <property type="entry name" value="Tetratricopeptide repeat domain"/>
    <property type="match status" value="1"/>
</dbReference>
<reference evidence="3 4" key="1">
    <citation type="submission" date="2019-02" db="EMBL/GenBank/DDBJ databases">
        <title>Deep-cultivation of Planctomycetes and their phenomic and genomic characterization uncovers novel biology.</title>
        <authorList>
            <person name="Wiegand S."/>
            <person name="Jogler M."/>
            <person name="Boedeker C."/>
            <person name="Pinto D."/>
            <person name="Vollmers J."/>
            <person name="Rivas-Marin E."/>
            <person name="Kohn T."/>
            <person name="Peeters S.H."/>
            <person name="Heuer A."/>
            <person name="Rast P."/>
            <person name="Oberbeckmann S."/>
            <person name="Bunk B."/>
            <person name="Jeske O."/>
            <person name="Meyerdierks A."/>
            <person name="Storesund J.E."/>
            <person name="Kallscheuer N."/>
            <person name="Luecker S."/>
            <person name="Lage O.M."/>
            <person name="Pohl T."/>
            <person name="Merkel B.J."/>
            <person name="Hornburger P."/>
            <person name="Mueller R.-W."/>
            <person name="Bruemmer F."/>
            <person name="Labrenz M."/>
            <person name="Spormann A.M."/>
            <person name="Op Den Camp H."/>
            <person name="Overmann J."/>
            <person name="Amann R."/>
            <person name="Jetten M.S.M."/>
            <person name="Mascher T."/>
            <person name="Medema M.H."/>
            <person name="Devos D.P."/>
            <person name="Kaster A.-K."/>
            <person name="Ovreas L."/>
            <person name="Rohde M."/>
            <person name="Galperin M.Y."/>
            <person name="Jogler C."/>
        </authorList>
    </citation>
    <scope>NUCLEOTIDE SEQUENCE [LARGE SCALE GENOMIC DNA]</scope>
    <source>
        <strain evidence="3 4">Pla111</strain>
    </source>
</reference>
<proteinExistence type="predicted"/>
<accession>A0A5C5WF17</accession>